<keyword evidence="8" id="KW-1185">Reference proteome</keyword>
<dbReference type="GO" id="GO:0015920">
    <property type="term" value="P:lipopolysaccharide transport"/>
    <property type="evidence" value="ECO:0007669"/>
    <property type="project" value="TreeGrafter"/>
</dbReference>
<dbReference type="AlphaFoldDB" id="A0A4R2F6W8"/>
<keyword evidence="4 6" id="KW-1133">Transmembrane helix</keyword>
<dbReference type="PANTHER" id="PTHR33529">
    <property type="entry name" value="SLR0882 PROTEIN-RELATED"/>
    <property type="match status" value="1"/>
</dbReference>
<gene>
    <name evidence="7" type="ORF">CLV25_101208</name>
</gene>
<feature type="transmembrane region" description="Helical" evidence="6">
    <location>
        <begin position="330"/>
        <end position="359"/>
    </location>
</feature>
<accession>A0A4R2F6W8</accession>
<keyword evidence="3 6" id="KW-0812">Transmembrane</keyword>
<evidence type="ECO:0000256" key="4">
    <source>
        <dbReference type="ARBA" id="ARBA00022989"/>
    </source>
</evidence>
<dbReference type="RefSeq" id="WP_131837774.1">
    <property type="nucleotide sequence ID" value="NZ_SLWB01000001.1"/>
</dbReference>
<feature type="transmembrane region" description="Helical" evidence="6">
    <location>
        <begin position="21"/>
        <end position="38"/>
    </location>
</feature>
<name>A0A4R2F6W8_9BACT</name>
<dbReference type="Pfam" id="PF03739">
    <property type="entry name" value="LptF_LptG"/>
    <property type="match status" value="1"/>
</dbReference>
<protein>
    <submittedName>
        <fullName evidence="7">Lipopolysaccharide export system permease protein</fullName>
    </submittedName>
</protein>
<dbReference type="EMBL" id="SLWB01000001">
    <property type="protein sequence ID" value="TCN72990.1"/>
    <property type="molecule type" value="Genomic_DNA"/>
</dbReference>
<dbReference type="OrthoDB" id="9807977at2"/>
<dbReference type="PANTHER" id="PTHR33529:SF8">
    <property type="entry name" value="PERMEASE, YJGP_YJGQ FAMILY"/>
    <property type="match status" value="1"/>
</dbReference>
<evidence type="ECO:0000256" key="3">
    <source>
        <dbReference type="ARBA" id="ARBA00022692"/>
    </source>
</evidence>
<organism evidence="7 8">
    <name type="scientific">Acetobacteroides hydrogenigenes</name>
    <dbReference type="NCBI Taxonomy" id="979970"/>
    <lineage>
        <taxon>Bacteria</taxon>
        <taxon>Pseudomonadati</taxon>
        <taxon>Bacteroidota</taxon>
        <taxon>Bacteroidia</taxon>
        <taxon>Bacteroidales</taxon>
        <taxon>Rikenellaceae</taxon>
        <taxon>Acetobacteroides</taxon>
    </lineage>
</organism>
<dbReference type="InterPro" id="IPR005495">
    <property type="entry name" value="LptG/LptF_permease"/>
</dbReference>
<evidence type="ECO:0000313" key="8">
    <source>
        <dbReference type="Proteomes" id="UP000294830"/>
    </source>
</evidence>
<reference evidence="7 8" key="1">
    <citation type="submission" date="2019-03" db="EMBL/GenBank/DDBJ databases">
        <title>Genomic Encyclopedia of Archaeal and Bacterial Type Strains, Phase II (KMG-II): from individual species to whole genera.</title>
        <authorList>
            <person name="Goeker M."/>
        </authorList>
    </citation>
    <scope>NUCLEOTIDE SEQUENCE [LARGE SCALE GENOMIC DNA]</scope>
    <source>
        <strain evidence="7 8">RL-C</strain>
    </source>
</reference>
<dbReference type="GO" id="GO:0043190">
    <property type="term" value="C:ATP-binding cassette (ABC) transporter complex"/>
    <property type="evidence" value="ECO:0007669"/>
    <property type="project" value="TreeGrafter"/>
</dbReference>
<feature type="transmembrane region" description="Helical" evidence="6">
    <location>
        <begin position="58"/>
        <end position="84"/>
    </location>
</feature>
<dbReference type="Proteomes" id="UP000294830">
    <property type="component" value="Unassembled WGS sequence"/>
</dbReference>
<evidence type="ECO:0000313" key="7">
    <source>
        <dbReference type="EMBL" id="TCN72990.1"/>
    </source>
</evidence>
<evidence type="ECO:0000256" key="1">
    <source>
        <dbReference type="ARBA" id="ARBA00004651"/>
    </source>
</evidence>
<comment type="subcellular location">
    <subcellularLocation>
        <location evidence="1">Cell membrane</location>
        <topology evidence="1">Multi-pass membrane protein</topology>
    </subcellularLocation>
</comment>
<feature type="transmembrane region" description="Helical" evidence="6">
    <location>
        <begin position="307"/>
        <end position="324"/>
    </location>
</feature>
<feature type="transmembrane region" description="Helical" evidence="6">
    <location>
        <begin position="105"/>
        <end position="128"/>
    </location>
</feature>
<proteinExistence type="predicted"/>
<evidence type="ECO:0000256" key="5">
    <source>
        <dbReference type="ARBA" id="ARBA00023136"/>
    </source>
</evidence>
<comment type="caution">
    <text evidence="7">The sequence shown here is derived from an EMBL/GenBank/DDBJ whole genome shotgun (WGS) entry which is preliminary data.</text>
</comment>
<sequence>MKVKLFKRLDIYIIKKFIGTYFFALLIIIGIAVVFDAAEKIDDFMEKNAPLRAIFFDYYMNFIPYFASLFSSLFTFVAVIFFTSKLASNTEIVAILASGVSFKRLLYPYFVAAFIIAVLNFLLVGFIIPRANEVKIDFENKYVKRQYQNTETNIHRQLSPNTFVYMENFMVIGKIGSKFSLEKFEGNKLKSKLISDYAVWDSTSGKWTAYNYYIREILNGKEVIKRGEKIDTLIDLSGKELSQRANVVETMNLIELSRQIEKQKQRGADDVEFLQAERNKRYAYPFSTFILTLIGVSFASRKTRGGVGLHIGMGFVIGFSYLLFMRFSEMFAIGGIISANVAIWVPNILYAFIALYLYWKTPK</sequence>
<feature type="transmembrane region" description="Helical" evidence="6">
    <location>
        <begin position="282"/>
        <end position="300"/>
    </location>
</feature>
<evidence type="ECO:0000256" key="6">
    <source>
        <dbReference type="SAM" id="Phobius"/>
    </source>
</evidence>
<keyword evidence="5 6" id="KW-0472">Membrane</keyword>
<keyword evidence="2" id="KW-1003">Cell membrane</keyword>
<evidence type="ECO:0000256" key="2">
    <source>
        <dbReference type="ARBA" id="ARBA00022475"/>
    </source>
</evidence>